<dbReference type="GO" id="GO:0005829">
    <property type="term" value="C:cytosol"/>
    <property type="evidence" value="ECO:0007669"/>
    <property type="project" value="TreeGrafter"/>
</dbReference>
<evidence type="ECO:0000313" key="4">
    <source>
        <dbReference type="Proteomes" id="UP000228531"/>
    </source>
</evidence>
<name>A0A2M8WQ04_9RHOB</name>
<dbReference type="NCBIfam" id="NF001268">
    <property type="entry name" value="PRK00228.1-4"/>
    <property type="match status" value="1"/>
</dbReference>
<comment type="caution">
    <text evidence="3">The sequence shown here is derived from an EMBL/GenBank/DDBJ whole genome shotgun (WGS) entry which is preliminary data.</text>
</comment>
<dbReference type="Proteomes" id="UP000228531">
    <property type="component" value="Unassembled WGS sequence"/>
</dbReference>
<keyword evidence="4" id="KW-1185">Reference proteome</keyword>
<dbReference type="PANTHER" id="PTHR30327">
    <property type="entry name" value="UNCHARACTERIZED PROTEIN YQGE"/>
    <property type="match status" value="1"/>
</dbReference>
<evidence type="ECO:0000313" key="3">
    <source>
        <dbReference type="EMBL" id="PJI93019.1"/>
    </source>
</evidence>
<dbReference type="Pfam" id="PF02622">
    <property type="entry name" value="DUF179"/>
    <property type="match status" value="1"/>
</dbReference>
<protein>
    <recommendedName>
        <fullName evidence="2">UPF0301 protein BC777_1886</fullName>
    </recommendedName>
</protein>
<comment type="similarity">
    <text evidence="1 2">Belongs to the UPF0301 (AlgH) family.</text>
</comment>
<organism evidence="3 4">
    <name type="scientific">Yoonia maricola</name>
    <dbReference type="NCBI Taxonomy" id="420999"/>
    <lineage>
        <taxon>Bacteria</taxon>
        <taxon>Pseudomonadati</taxon>
        <taxon>Pseudomonadota</taxon>
        <taxon>Alphaproteobacteria</taxon>
        <taxon>Rhodobacterales</taxon>
        <taxon>Paracoccaceae</taxon>
        <taxon>Yoonia</taxon>
    </lineage>
</organism>
<dbReference type="AlphaFoldDB" id="A0A2M8WQ04"/>
<dbReference type="EMBL" id="PGTY01000001">
    <property type="protein sequence ID" value="PJI93019.1"/>
    <property type="molecule type" value="Genomic_DNA"/>
</dbReference>
<dbReference type="PANTHER" id="PTHR30327:SF1">
    <property type="entry name" value="UPF0301 PROTEIN YQGE"/>
    <property type="match status" value="1"/>
</dbReference>
<dbReference type="HAMAP" id="MF_00758">
    <property type="entry name" value="UPF0301"/>
    <property type="match status" value="1"/>
</dbReference>
<evidence type="ECO:0000256" key="2">
    <source>
        <dbReference type="HAMAP-Rule" id="MF_00758"/>
    </source>
</evidence>
<accession>A0A2M8WQ04</accession>
<gene>
    <name evidence="3" type="ORF">BC777_1886</name>
</gene>
<sequence>MMVLASPRGLSHPEPMTVSDSTLVGKLLIAMPEMSDPRFANTVIYMCAHSDEGGMGLIVNKPQPKVTFAKLLKQMDIPVSVSVRDVRVHYGGPVDHQRGFVLHSNDYASDNGTLDVDDDYRMTATLQVLEDLAKGEGPDVSMMALGYAGWGPGQLEYEIGQNGWLTCAPNDEILFGGDNDGKWAAALKLLGVDPLLLSATAGRA</sequence>
<reference evidence="3 4" key="1">
    <citation type="submission" date="2017-11" db="EMBL/GenBank/DDBJ databases">
        <title>Genomic Encyclopedia of Archaeal and Bacterial Type Strains, Phase II (KMG-II): From Individual Species to Whole Genera.</title>
        <authorList>
            <person name="Goeker M."/>
        </authorList>
    </citation>
    <scope>NUCLEOTIDE SEQUENCE [LARGE SCALE GENOMIC DNA]</scope>
    <source>
        <strain evidence="3 4">DSM 29128</strain>
    </source>
</reference>
<proteinExistence type="inferred from homology"/>
<dbReference type="SUPFAM" id="SSF143456">
    <property type="entry name" value="VC0467-like"/>
    <property type="match status" value="1"/>
</dbReference>
<dbReference type="Gene3D" id="3.40.1740.10">
    <property type="entry name" value="VC0467-like"/>
    <property type="match status" value="1"/>
</dbReference>
<evidence type="ECO:0000256" key="1">
    <source>
        <dbReference type="ARBA" id="ARBA00009600"/>
    </source>
</evidence>
<dbReference type="InterPro" id="IPR003774">
    <property type="entry name" value="AlgH-like"/>
</dbReference>